<dbReference type="KEGG" id="hir:HETIRDRAFT_103972"/>
<accession>W4JYB7</accession>
<feature type="region of interest" description="Disordered" evidence="1">
    <location>
        <begin position="46"/>
        <end position="77"/>
    </location>
</feature>
<gene>
    <name evidence="2" type="ORF">HETIRDRAFT_103972</name>
</gene>
<evidence type="ECO:0000256" key="1">
    <source>
        <dbReference type="SAM" id="MobiDB-lite"/>
    </source>
</evidence>
<dbReference type="InParanoid" id="W4JYB7"/>
<dbReference type="Proteomes" id="UP000030671">
    <property type="component" value="Unassembled WGS sequence"/>
</dbReference>
<dbReference type="AlphaFoldDB" id="W4JYB7"/>
<organism evidence="2 3">
    <name type="scientific">Heterobasidion irregulare (strain TC 32-1)</name>
    <dbReference type="NCBI Taxonomy" id="747525"/>
    <lineage>
        <taxon>Eukaryota</taxon>
        <taxon>Fungi</taxon>
        <taxon>Dikarya</taxon>
        <taxon>Basidiomycota</taxon>
        <taxon>Agaricomycotina</taxon>
        <taxon>Agaricomycetes</taxon>
        <taxon>Russulales</taxon>
        <taxon>Bondarzewiaceae</taxon>
        <taxon>Heterobasidion</taxon>
        <taxon>Heterobasidion annosum species complex</taxon>
    </lineage>
</organism>
<keyword evidence="3" id="KW-1185">Reference proteome</keyword>
<proteinExistence type="predicted"/>
<feature type="compositionally biased region" description="Low complexity" evidence="1">
    <location>
        <begin position="46"/>
        <end position="75"/>
    </location>
</feature>
<dbReference type="HOGENOM" id="CLU_1503633_0_0_1"/>
<evidence type="ECO:0000313" key="2">
    <source>
        <dbReference type="EMBL" id="ETW78572.1"/>
    </source>
</evidence>
<dbReference type="EMBL" id="KI925461">
    <property type="protein sequence ID" value="ETW78572.1"/>
    <property type="molecule type" value="Genomic_DNA"/>
</dbReference>
<dbReference type="RefSeq" id="XP_009548904.1">
    <property type="nucleotide sequence ID" value="XM_009550609.1"/>
</dbReference>
<name>W4JYB7_HETIT</name>
<reference evidence="2 3" key="1">
    <citation type="journal article" date="2012" name="New Phytol.">
        <title>Insight into trade-off between wood decay and parasitism from the genome of a fungal forest pathogen.</title>
        <authorList>
            <person name="Olson A."/>
            <person name="Aerts A."/>
            <person name="Asiegbu F."/>
            <person name="Belbahri L."/>
            <person name="Bouzid O."/>
            <person name="Broberg A."/>
            <person name="Canback B."/>
            <person name="Coutinho P.M."/>
            <person name="Cullen D."/>
            <person name="Dalman K."/>
            <person name="Deflorio G."/>
            <person name="van Diepen L.T."/>
            <person name="Dunand C."/>
            <person name="Duplessis S."/>
            <person name="Durling M."/>
            <person name="Gonthier P."/>
            <person name="Grimwood J."/>
            <person name="Fossdal C.G."/>
            <person name="Hansson D."/>
            <person name="Henrissat B."/>
            <person name="Hietala A."/>
            <person name="Himmelstrand K."/>
            <person name="Hoffmeister D."/>
            <person name="Hogberg N."/>
            <person name="James T.Y."/>
            <person name="Karlsson M."/>
            <person name="Kohler A."/>
            <person name="Kues U."/>
            <person name="Lee Y.H."/>
            <person name="Lin Y.C."/>
            <person name="Lind M."/>
            <person name="Lindquist E."/>
            <person name="Lombard V."/>
            <person name="Lucas S."/>
            <person name="Lunden K."/>
            <person name="Morin E."/>
            <person name="Murat C."/>
            <person name="Park J."/>
            <person name="Raffaello T."/>
            <person name="Rouze P."/>
            <person name="Salamov A."/>
            <person name="Schmutz J."/>
            <person name="Solheim H."/>
            <person name="Stahlberg J."/>
            <person name="Velez H."/>
            <person name="de Vries R.P."/>
            <person name="Wiebenga A."/>
            <person name="Woodward S."/>
            <person name="Yakovlev I."/>
            <person name="Garbelotto M."/>
            <person name="Martin F."/>
            <person name="Grigoriev I.V."/>
            <person name="Stenlid J."/>
        </authorList>
    </citation>
    <scope>NUCLEOTIDE SEQUENCE [LARGE SCALE GENOMIC DNA]</scope>
    <source>
        <strain evidence="2 3">TC 32-1</strain>
    </source>
</reference>
<evidence type="ECO:0000313" key="3">
    <source>
        <dbReference type="Proteomes" id="UP000030671"/>
    </source>
</evidence>
<sequence>MSSATAWHNFLLQRVCPRPLTSSSLPAFCHSLIDTSDMDPEVIVTHTPTSSVSSTEPQFRASTPPSPPSRAGSSTLPVPFSQTDPYYRLYKADLLLYRPKVVRLRAQSEPDVREALEAREAHEVRETFRLLEADHRPEVKKVLRDVVRLLGKVFQRNAMVDDFLACLARWRYRLCACYP</sequence>
<protein>
    <submittedName>
        <fullName evidence="2">Uncharacterized protein</fullName>
    </submittedName>
</protein>
<dbReference type="GeneID" id="20665959"/>